<evidence type="ECO:0000259" key="1">
    <source>
        <dbReference type="Pfam" id="PF15625"/>
    </source>
</evidence>
<dbReference type="AlphaFoldDB" id="A0A4W2C2E5"/>
<evidence type="ECO:0008006" key="5">
    <source>
        <dbReference type="Google" id="ProtNLM"/>
    </source>
</evidence>
<sequence length="453" mass="52368">MSEDTDNVAVEENVDKHLPKDLNVEENRNIIETLRGKVREKLKNAKINQGEKSSTQLLIDNKVYQWSKAEVPLDEGLSFFILSGEEDSAIGQSAEQNFAEGQDEDFVEEVIFPDLLEVKAADYEDYEEQIKKQQANIFVPSSSPVINQLKLPEDMMPRILEEEGFYIQKKPEIYKKTCNKMENRLLKLEEGKCWFEESGEIMSLPSPIRRSWNFRLNISKEPLNPALKTMYRKLKALTDATKLANENSEISQLTRKSLQDYYWQISDTKKLYELEKEKDFSLLHSILRTWKQIKSLRQRQGFTSTSVKLQFQRLKMNKCDEQKQELSKMSGTEKKTEGKAFKNRKKQEVYEISKRTCLLAKLYLPLPNSTELKSKTILEYLEFSSDKLVIPAYGEVGSNVPFLLEENGTEELCLLTSGKLSYSLSWALDENGVPLTPVSQSLRSAFCRNMKVR</sequence>
<dbReference type="PANTHER" id="PTHR20837">
    <property type="entry name" value="CENTROSOMAL PROTEIN-RELATED"/>
    <property type="match status" value="1"/>
</dbReference>
<dbReference type="InterPro" id="IPR052434">
    <property type="entry name" value="Tectonic-like_complex_comp"/>
</dbReference>
<reference evidence="3" key="2">
    <citation type="submission" date="2025-08" db="UniProtKB">
        <authorList>
            <consortium name="Ensembl"/>
        </authorList>
    </citation>
    <scope>IDENTIFICATION</scope>
</reference>
<dbReference type="InterPro" id="IPR041510">
    <property type="entry name" value="DUF5523"/>
</dbReference>
<dbReference type="GO" id="GO:1904491">
    <property type="term" value="P:protein localization to ciliary transition zone"/>
    <property type="evidence" value="ECO:0007669"/>
    <property type="project" value="TreeGrafter"/>
</dbReference>
<evidence type="ECO:0000313" key="4">
    <source>
        <dbReference type="Proteomes" id="UP000314981"/>
    </source>
</evidence>
<dbReference type="Pfam" id="PF15625">
    <property type="entry name" value="CC2D2AN-C2"/>
    <property type="match status" value="1"/>
</dbReference>
<feature type="domain" description="CC2D2A N-terminal C2" evidence="1">
    <location>
        <begin position="348"/>
        <end position="437"/>
    </location>
</feature>
<name>A0A4W2C2E5_BOBOX</name>
<reference evidence="3" key="3">
    <citation type="submission" date="2025-09" db="UniProtKB">
        <authorList>
            <consortium name="Ensembl"/>
        </authorList>
    </citation>
    <scope>IDENTIFICATION</scope>
</reference>
<dbReference type="GO" id="GO:0035869">
    <property type="term" value="C:ciliary transition zone"/>
    <property type="evidence" value="ECO:0007669"/>
    <property type="project" value="TreeGrafter"/>
</dbReference>
<dbReference type="STRING" id="30522.A0A4W2C2E5"/>
<feature type="domain" description="DUF5523" evidence="2">
    <location>
        <begin position="10"/>
        <end position="233"/>
    </location>
</feature>
<dbReference type="OMA" id="SAFCRNM"/>
<dbReference type="Pfam" id="PF17661">
    <property type="entry name" value="DUF5523"/>
    <property type="match status" value="1"/>
</dbReference>
<keyword evidence="4" id="KW-1185">Reference proteome</keyword>
<dbReference type="Ensembl" id="ENSBIXT00000002805.1">
    <property type="protein sequence ID" value="ENSBIXP00000006937.1"/>
    <property type="gene ID" value="ENSBIXG00000012994.1"/>
</dbReference>
<proteinExistence type="predicted"/>
<evidence type="ECO:0000259" key="2">
    <source>
        <dbReference type="Pfam" id="PF17661"/>
    </source>
</evidence>
<protein>
    <recommendedName>
        <fullName evidence="5">DUF5523 domain-containing protein</fullName>
    </recommendedName>
</protein>
<reference evidence="3 4" key="1">
    <citation type="submission" date="2018-11" db="EMBL/GenBank/DDBJ databases">
        <title>Haplotype-resolved cattle genomes.</title>
        <authorList>
            <person name="Low W.Y."/>
            <person name="Tearle R."/>
            <person name="Bickhart D.M."/>
            <person name="Rosen B.D."/>
            <person name="Koren S."/>
            <person name="Rhie A."/>
            <person name="Hiendleder S."/>
            <person name="Phillippy A.M."/>
            <person name="Smith T.P.L."/>
            <person name="Williams J.L."/>
        </authorList>
    </citation>
    <scope>NUCLEOTIDE SEQUENCE [LARGE SCALE GENOMIC DNA]</scope>
</reference>
<evidence type="ECO:0000313" key="3">
    <source>
        <dbReference type="Ensembl" id="ENSBIXP00000006937.1"/>
    </source>
</evidence>
<dbReference type="GO" id="GO:1905515">
    <property type="term" value="P:non-motile cilium assembly"/>
    <property type="evidence" value="ECO:0007669"/>
    <property type="project" value="TreeGrafter"/>
</dbReference>
<dbReference type="InterPro" id="IPR028928">
    <property type="entry name" value="CC2D2AN-C2"/>
</dbReference>
<organism evidence="3 4">
    <name type="scientific">Bos indicus x Bos taurus</name>
    <name type="common">Hybrid cattle</name>
    <dbReference type="NCBI Taxonomy" id="30522"/>
    <lineage>
        <taxon>Eukaryota</taxon>
        <taxon>Metazoa</taxon>
        <taxon>Chordata</taxon>
        <taxon>Craniata</taxon>
        <taxon>Vertebrata</taxon>
        <taxon>Euteleostomi</taxon>
        <taxon>Mammalia</taxon>
        <taxon>Eutheria</taxon>
        <taxon>Laurasiatheria</taxon>
        <taxon>Artiodactyla</taxon>
        <taxon>Ruminantia</taxon>
        <taxon>Pecora</taxon>
        <taxon>Bovidae</taxon>
        <taxon>Bovinae</taxon>
        <taxon>Bos</taxon>
    </lineage>
</organism>
<accession>A0A4W2C2E5</accession>
<dbReference type="PANTHER" id="PTHR20837:SF2">
    <property type="entry name" value="PROTEIN CC2D2B"/>
    <property type="match status" value="1"/>
</dbReference>
<dbReference type="Proteomes" id="UP000314981">
    <property type="component" value="Chromosome 26"/>
</dbReference>